<dbReference type="PATRIC" id="fig|1310613.3.peg.2921"/>
<evidence type="ECO:0000313" key="2">
    <source>
        <dbReference type="Proteomes" id="UP000020595"/>
    </source>
</evidence>
<dbReference type="AlphaFoldDB" id="A0A009IIW2"/>
<organism evidence="1 2">
    <name type="scientific">Acinetobacter baumannii (strain 1295743)</name>
    <dbReference type="NCBI Taxonomy" id="1310613"/>
    <lineage>
        <taxon>Bacteria</taxon>
        <taxon>Pseudomonadati</taxon>
        <taxon>Pseudomonadota</taxon>
        <taxon>Gammaproteobacteria</taxon>
        <taxon>Moraxellales</taxon>
        <taxon>Moraxellaceae</taxon>
        <taxon>Acinetobacter</taxon>
        <taxon>Acinetobacter calcoaceticus/baumannii complex</taxon>
    </lineage>
</organism>
<dbReference type="EMBL" id="JEWH01000046">
    <property type="protein sequence ID" value="EXB04569.1"/>
    <property type="molecule type" value="Genomic_DNA"/>
</dbReference>
<dbReference type="Proteomes" id="UP000020595">
    <property type="component" value="Unassembled WGS sequence"/>
</dbReference>
<gene>
    <name evidence="1" type="ORF">J512_3039</name>
</gene>
<evidence type="ECO:0000313" key="1">
    <source>
        <dbReference type="EMBL" id="EXB04569.1"/>
    </source>
</evidence>
<comment type="caution">
    <text evidence="1">The sequence shown here is derived from an EMBL/GenBank/DDBJ whole genome shotgun (WGS) entry which is preliminary data.</text>
</comment>
<accession>A0A009IIW2</accession>
<proteinExistence type="predicted"/>
<sequence>MHHRYGLQDLRNLAISLHLAKSQIGQIRIFSDRIGNDI</sequence>
<protein>
    <submittedName>
        <fullName evidence="1">Uncharacterized protein</fullName>
    </submittedName>
</protein>
<name>A0A009IIW2_ACIB9</name>
<reference evidence="1 2" key="1">
    <citation type="submission" date="2014-02" db="EMBL/GenBank/DDBJ databases">
        <title>Comparative genomics and transcriptomics to identify genetic mechanisms underlying the emergence of carbapenem resistant Acinetobacter baumannii (CRAb).</title>
        <authorList>
            <person name="Harris A.D."/>
            <person name="Johnson K.J."/>
            <person name="George J."/>
            <person name="Shefchek K."/>
            <person name="Daugherty S.C."/>
            <person name="Parankush S."/>
            <person name="Sadzewicz L."/>
            <person name="Tallon L."/>
            <person name="Sengamalay N."/>
            <person name="Hazen T.H."/>
            <person name="Rasko D.A."/>
        </authorList>
    </citation>
    <scope>NUCLEOTIDE SEQUENCE [LARGE SCALE GENOMIC DNA]</scope>
    <source>
        <strain evidence="1 2">1295743</strain>
    </source>
</reference>